<evidence type="ECO:0000256" key="1">
    <source>
        <dbReference type="SAM" id="Phobius"/>
    </source>
</evidence>
<feature type="signal peptide" evidence="2">
    <location>
        <begin position="1"/>
        <end position="23"/>
    </location>
</feature>
<feature type="chain" id="PRO_5045616560" evidence="2">
    <location>
        <begin position="24"/>
        <end position="227"/>
    </location>
</feature>
<dbReference type="NCBIfam" id="TIGR02595">
    <property type="entry name" value="PEP_CTERM"/>
    <property type="match status" value="1"/>
</dbReference>
<accession>A0ABW7F7S0</accession>
<reference evidence="3 4" key="1">
    <citation type="submission" date="2024-08" db="EMBL/GenBank/DDBJ databases">
        <authorList>
            <person name="Lu H."/>
        </authorList>
    </citation>
    <scope>NUCLEOTIDE SEQUENCE [LARGE SCALE GENOMIC DNA]</scope>
    <source>
        <strain evidence="3 4">LYH14W</strain>
    </source>
</reference>
<gene>
    <name evidence="3" type="ORF">ACG00Y_22040</name>
</gene>
<comment type="caution">
    <text evidence="3">The sequence shown here is derived from an EMBL/GenBank/DDBJ whole genome shotgun (WGS) entry which is preliminary data.</text>
</comment>
<feature type="transmembrane region" description="Helical" evidence="1">
    <location>
        <begin position="198"/>
        <end position="215"/>
    </location>
</feature>
<evidence type="ECO:0000313" key="3">
    <source>
        <dbReference type="EMBL" id="MFG6432614.1"/>
    </source>
</evidence>
<keyword evidence="2" id="KW-0732">Signal</keyword>
<keyword evidence="1" id="KW-0812">Transmembrane</keyword>
<dbReference type="EMBL" id="JBIGHV010000009">
    <property type="protein sequence ID" value="MFG6432614.1"/>
    <property type="molecule type" value="Genomic_DNA"/>
</dbReference>
<keyword evidence="4" id="KW-1185">Reference proteome</keyword>
<keyword evidence="1" id="KW-0472">Membrane</keyword>
<protein>
    <submittedName>
        <fullName evidence="3">PEP-CTERM sorting domain-containing protein</fullName>
    </submittedName>
</protein>
<sequence>MRRSVLSVGVLAVAALFSTAAQATSFSFEVDYLGANKAAAAAGSQAPTGVMLDPGDSFTYALLAQPGMAWTVTATDDYFAVFALSADESARRVGNVTVLLSLAGQQVYSFSATDDESSHVHVGANTTPLTVGLTFDRLEFSYALASAAACTWDDEQTECTDTDMISDTTLGGPLPIFGAPDYHYSDGFTYAAAVPEPGSVALMLAGLLPVGLLGLRSRRQRGAPASR</sequence>
<evidence type="ECO:0000256" key="2">
    <source>
        <dbReference type="SAM" id="SignalP"/>
    </source>
</evidence>
<dbReference type="Proteomes" id="UP001606210">
    <property type="component" value="Unassembled WGS sequence"/>
</dbReference>
<dbReference type="InterPro" id="IPR013424">
    <property type="entry name" value="Ice-binding_C"/>
</dbReference>
<dbReference type="RefSeq" id="WP_394482638.1">
    <property type="nucleotide sequence ID" value="NZ_JBIGHV010000009.1"/>
</dbReference>
<name>A0ABW7F7S0_9BURK</name>
<proteinExistence type="predicted"/>
<organism evidence="3 4">
    <name type="scientific">Pelomonas parva</name>
    <dbReference type="NCBI Taxonomy" id="3299032"/>
    <lineage>
        <taxon>Bacteria</taxon>
        <taxon>Pseudomonadati</taxon>
        <taxon>Pseudomonadota</taxon>
        <taxon>Betaproteobacteria</taxon>
        <taxon>Burkholderiales</taxon>
        <taxon>Sphaerotilaceae</taxon>
        <taxon>Roseateles</taxon>
    </lineage>
</organism>
<keyword evidence="1" id="KW-1133">Transmembrane helix</keyword>
<evidence type="ECO:0000313" key="4">
    <source>
        <dbReference type="Proteomes" id="UP001606210"/>
    </source>
</evidence>